<evidence type="ECO:0000256" key="7">
    <source>
        <dbReference type="SAM" id="Phobius"/>
    </source>
</evidence>
<accession>A0A423WBW7</accession>
<name>A0A423WBW7_9PEZI</name>
<comment type="subcellular location">
    <subcellularLocation>
        <location evidence="1">Membrane</location>
        <topology evidence="1">Multi-pass membrane protein</topology>
    </subcellularLocation>
</comment>
<gene>
    <name evidence="9" type="ORF">VMCG_06495</name>
</gene>
<feature type="transmembrane region" description="Helical" evidence="7">
    <location>
        <begin position="213"/>
        <end position="238"/>
    </location>
</feature>
<feature type="transmembrane region" description="Helical" evidence="7">
    <location>
        <begin position="181"/>
        <end position="201"/>
    </location>
</feature>
<feature type="compositionally biased region" description="Low complexity" evidence="6">
    <location>
        <begin position="280"/>
        <end position="292"/>
    </location>
</feature>
<feature type="transmembrane region" description="Helical" evidence="7">
    <location>
        <begin position="128"/>
        <end position="150"/>
    </location>
</feature>
<feature type="transmembrane region" description="Helical" evidence="7">
    <location>
        <begin position="20"/>
        <end position="39"/>
    </location>
</feature>
<evidence type="ECO:0000256" key="6">
    <source>
        <dbReference type="SAM" id="MobiDB-lite"/>
    </source>
</evidence>
<comment type="caution">
    <text evidence="9">The sequence shown here is derived from an EMBL/GenBank/DDBJ whole genome shotgun (WGS) entry which is preliminary data.</text>
</comment>
<feature type="transmembrane region" description="Helical" evidence="7">
    <location>
        <begin position="250"/>
        <end position="274"/>
    </location>
</feature>
<keyword evidence="4 7" id="KW-0472">Membrane</keyword>
<evidence type="ECO:0000259" key="8">
    <source>
        <dbReference type="Pfam" id="PF20684"/>
    </source>
</evidence>
<protein>
    <recommendedName>
        <fullName evidence="8">Rhodopsin domain-containing protein</fullName>
    </recommendedName>
</protein>
<reference evidence="9 10" key="1">
    <citation type="submission" date="2015-09" db="EMBL/GenBank/DDBJ databases">
        <title>Host preference determinants of Valsa canker pathogens revealed by comparative genomics.</title>
        <authorList>
            <person name="Yin Z."/>
            <person name="Huang L."/>
        </authorList>
    </citation>
    <scope>NUCLEOTIDE SEQUENCE [LARGE SCALE GENOMIC DNA]</scope>
    <source>
        <strain evidence="9 10">03-1</strain>
    </source>
</reference>
<feature type="region of interest" description="Disordered" evidence="6">
    <location>
        <begin position="322"/>
        <end position="356"/>
    </location>
</feature>
<proteinExistence type="inferred from homology"/>
<dbReference type="Proteomes" id="UP000283895">
    <property type="component" value="Unassembled WGS sequence"/>
</dbReference>
<feature type="transmembrane region" description="Helical" evidence="7">
    <location>
        <begin position="96"/>
        <end position="121"/>
    </location>
</feature>
<sequence>MSSISLKSDPQDDDRTAMMVVSLTCTIIALVVLVLRVLVRLKILRNFGWDDAVMCLAMLFSVAGTGFVTASAYYGAGRHIGDIPPAMYTKGMEMNVISEPIIVVGVAVVKISVGLALLRIVGHTASRFFIIPVMAVMGAWAFCSFFTILFECSNPAMRWDSNVKGTCMPQHVVQGLGYMDATLNITTDILFAVVIPVPLFWNLNASLCTRLSVIGILGLGVFACTACIIKTVFLYNLGSNSDWLWDSRNITIWNVVELNTGIVAGSLPAIWPLFRRSLGGVGSSSSRGQLRSAYRKSSQPGNSTFASRRSVWFKISGVQRPGQDAVDETSSERALNATAGGGGQDDSGPGSYELGYMGNDGKIQSTSVVTSDINTSDDSVDGAGIAHRGIRKTATTTVTFEDTSKVN</sequence>
<comment type="similarity">
    <text evidence="5">Belongs to the SAT4 family.</text>
</comment>
<feature type="region of interest" description="Disordered" evidence="6">
    <location>
        <begin position="280"/>
        <end position="304"/>
    </location>
</feature>
<dbReference type="STRING" id="356882.A0A423WBW7"/>
<evidence type="ECO:0000256" key="4">
    <source>
        <dbReference type="ARBA" id="ARBA00023136"/>
    </source>
</evidence>
<dbReference type="GO" id="GO:0016020">
    <property type="term" value="C:membrane"/>
    <property type="evidence" value="ECO:0007669"/>
    <property type="project" value="UniProtKB-SubCell"/>
</dbReference>
<dbReference type="PANTHER" id="PTHR33048:SF167">
    <property type="entry name" value="INTEGRAL MEMBRANE PROTEIN"/>
    <property type="match status" value="1"/>
</dbReference>
<dbReference type="Pfam" id="PF20684">
    <property type="entry name" value="Fung_rhodopsin"/>
    <property type="match status" value="1"/>
</dbReference>
<dbReference type="PANTHER" id="PTHR33048">
    <property type="entry name" value="PTH11-LIKE INTEGRAL MEMBRANE PROTEIN (AFU_ORTHOLOGUE AFUA_5G11245)"/>
    <property type="match status" value="1"/>
</dbReference>
<evidence type="ECO:0000313" key="9">
    <source>
        <dbReference type="EMBL" id="ROW00760.1"/>
    </source>
</evidence>
<organism evidence="9 10">
    <name type="scientific">Cytospora schulzeri</name>
    <dbReference type="NCBI Taxonomy" id="448051"/>
    <lineage>
        <taxon>Eukaryota</taxon>
        <taxon>Fungi</taxon>
        <taxon>Dikarya</taxon>
        <taxon>Ascomycota</taxon>
        <taxon>Pezizomycotina</taxon>
        <taxon>Sordariomycetes</taxon>
        <taxon>Sordariomycetidae</taxon>
        <taxon>Diaporthales</taxon>
        <taxon>Cytosporaceae</taxon>
        <taxon>Cytospora</taxon>
    </lineage>
</organism>
<evidence type="ECO:0000313" key="10">
    <source>
        <dbReference type="Proteomes" id="UP000283895"/>
    </source>
</evidence>
<dbReference type="OrthoDB" id="5022096at2759"/>
<evidence type="ECO:0000256" key="3">
    <source>
        <dbReference type="ARBA" id="ARBA00022989"/>
    </source>
</evidence>
<dbReference type="AlphaFoldDB" id="A0A423WBW7"/>
<feature type="transmembrane region" description="Helical" evidence="7">
    <location>
        <begin position="51"/>
        <end position="76"/>
    </location>
</feature>
<evidence type="ECO:0000256" key="5">
    <source>
        <dbReference type="ARBA" id="ARBA00038359"/>
    </source>
</evidence>
<evidence type="ECO:0000256" key="2">
    <source>
        <dbReference type="ARBA" id="ARBA00022692"/>
    </source>
</evidence>
<dbReference type="InterPro" id="IPR049326">
    <property type="entry name" value="Rhodopsin_dom_fungi"/>
</dbReference>
<keyword evidence="10" id="KW-1185">Reference proteome</keyword>
<keyword evidence="3 7" id="KW-1133">Transmembrane helix</keyword>
<feature type="domain" description="Rhodopsin" evidence="8">
    <location>
        <begin position="35"/>
        <end position="276"/>
    </location>
</feature>
<dbReference type="EMBL" id="LKEA01000020">
    <property type="protein sequence ID" value="ROW00760.1"/>
    <property type="molecule type" value="Genomic_DNA"/>
</dbReference>
<feature type="compositionally biased region" description="Polar residues" evidence="6">
    <location>
        <begin position="295"/>
        <end position="304"/>
    </location>
</feature>
<keyword evidence="2 7" id="KW-0812">Transmembrane</keyword>
<evidence type="ECO:0000256" key="1">
    <source>
        <dbReference type="ARBA" id="ARBA00004141"/>
    </source>
</evidence>
<dbReference type="InterPro" id="IPR052337">
    <property type="entry name" value="SAT4-like"/>
</dbReference>